<name>A0A3Q2UMB3_FUNHE</name>
<dbReference type="GO" id="GO:0006508">
    <property type="term" value="P:proteolysis"/>
    <property type="evidence" value="ECO:0007669"/>
    <property type="project" value="InterPro"/>
</dbReference>
<evidence type="ECO:0000313" key="4">
    <source>
        <dbReference type="Proteomes" id="UP000265000"/>
    </source>
</evidence>
<dbReference type="Pfam" id="PF00089">
    <property type="entry name" value="Trypsin"/>
    <property type="match status" value="1"/>
</dbReference>
<dbReference type="Proteomes" id="UP000265000">
    <property type="component" value="Unplaced"/>
</dbReference>
<feature type="compositionally biased region" description="Basic and acidic residues" evidence="1">
    <location>
        <begin position="27"/>
        <end position="36"/>
    </location>
</feature>
<sequence length="105" mass="11617">TGRPTRPANTQKKKIKKKKIPQNPIRPIKDGKRILGSKSCDKDRQYHVQITSVQGGKSCGGALLNTRWVITASHCAEATQAQPWSTKDIYMESLLATTWSGSIKP</sequence>
<dbReference type="GeneTree" id="ENSGT00940000178569"/>
<dbReference type="SUPFAM" id="SSF50494">
    <property type="entry name" value="Trypsin-like serine proteases"/>
    <property type="match status" value="1"/>
</dbReference>
<feature type="domain" description="Peptidase S1" evidence="2">
    <location>
        <begin position="40"/>
        <end position="87"/>
    </location>
</feature>
<dbReference type="Gene3D" id="2.40.10.10">
    <property type="entry name" value="Trypsin-like serine proteases"/>
    <property type="match status" value="1"/>
</dbReference>
<dbReference type="AlphaFoldDB" id="A0A3Q2UMB3"/>
<evidence type="ECO:0000256" key="1">
    <source>
        <dbReference type="SAM" id="MobiDB-lite"/>
    </source>
</evidence>
<evidence type="ECO:0000259" key="2">
    <source>
        <dbReference type="Pfam" id="PF00089"/>
    </source>
</evidence>
<dbReference type="InterPro" id="IPR001254">
    <property type="entry name" value="Trypsin_dom"/>
</dbReference>
<organism evidence="3 4">
    <name type="scientific">Fundulus heteroclitus</name>
    <name type="common">Killifish</name>
    <name type="synonym">Mummichog</name>
    <dbReference type="NCBI Taxonomy" id="8078"/>
    <lineage>
        <taxon>Eukaryota</taxon>
        <taxon>Metazoa</taxon>
        <taxon>Chordata</taxon>
        <taxon>Craniata</taxon>
        <taxon>Vertebrata</taxon>
        <taxon>Euteleostomi</taxon>
        <taxon>Actinopterygii</taxon>
        <taxon>Neopterygii</taxon>
        <taxon>Teleostei</taxon>
        <taxon>Neoteleostei</taxon>
        <taxon>Acanthomorphata</taxon>
        <taxon>Ovalentaria</taxon>
        <taxon>Atherinomorphae</taxon>
        <taxon>Cyprinodontiformes</taxon>
        <taxon>Fundulidae</taxon>
        <taxon>Fundulus</taxon>
    </lineage>
</organism>
<proteinExistence type="predicted"/>
<dbReference type="InterPro" id="IPR009003">
    <property type="entry name" value="Peptidase_S1_PA"/>
</dbReference>
<reference evidence="3" key="2">
    <citation type="submission" date="2025-09" db="UniProtKB">
        <authorList>
            <consortium name="Ensembl"/>
        </authorList>
    </citation>
    <scope>IDENTIFICATION</scope>
</reference>
<dbReference type="GO" id="GO:0004252">
    <property type="term" value="F:serine-type endopeptidase activity"/>
    <property type="evidence" value="ECO:0007669"/>
    <property type="project" value="InterPro"/>
</dbReference>
<dbReference type="STRING" id="8078.ENSFHEP00000032700"/>
<protein>
    <recommendedName>
        <fullName evidence="2">Peptidase S1 domain-containing protein</fullName>
    </recommendedName>
</protein>
<dbReference type="InterPro" id="IPR043504">
    <property type="entry name" value="Peptidase_S1_PA_chymotrypsin"/>
</dbReference>
<reference evidence="3" key="1">
    <citation type="submission" date="2025-08" db="UniProtKB">
        <authorList>
            <consortium name="Ensembl"/>
        </authorList>
    </citation>
    <scope>IDENTIFICATION</scope>
</reference>
<feature type="compositionally biased region" description="Basic residues" evidence="1">
    <location>
        <begin position="11"/>
        <end position="20"/>
    </location>
</feature>
<evidence type="ECO:0000313" key="3">
    <source>
        <dbReference type="Ensembl" id="ENSFHEP00000032700.1"/>
    </source>
</evidence>
<dbReference type="Ensembl" id="ENSFHET00000026414.1">
    <property type="protein sequence ID" value="ENSFHEP00000032700.1"/>
    <property type="gene ID" value="ENSFHEG00000019333.1"/>
</dbReference>
<accession>A0A3Q2UMB3</accession>
<keyword evidence="4" id="KW-1185">Reference proteome</keyword>
<feature type="region of interest" description="Disordered" evidence="1">
    <location>
        <begin position="1"/>
        <end position="36"/>
    </location>
</feature>